<comment type="caution">
    <text evidence="17">The sequence shown here is derived from an EMBL/GenBank/DDBJ whole genome shotgun (WGS) entry which is preliminary data.</text>
</comment>
<dbReference type="Gene3D" id="1.10.510.10">
    <property type="entry name" value="Transferase(Phosphotransferase) domain 1"/>
    <property type="match status" value="1"/>
</dbReference>
<evidence type="ECO:0000313" key="18">
    <source>
        <dbReference type="Proteomes" id="UP000306102"/>
    </source>
</evidence>
<evidence type="ECO:0000256" key="13">
    <source>
        <dbReference type="SAM" id="MobiDB-lite"/>
    </source>
</evidence>
<dbReference type="GO" id="GO:0004672">
    <property type="term" value="F:protein kinase activity"/>
    <property type="evidence" value="ECO:0007669"/>
    <property type="project" value="InterPro"/>
</dbReference>
<evidence type="ECO:0000256" key="3">
    <source>
        <dbReference type="ARBA" id="ARBA00022692"/>
    </source>
</evidence>
<evidence type="ECO:0000256" key="5">
    <source>
        <dbReference type="ARBA" id="ARBA00022737"/>
    </source>
</evidence>
<evidence type="ECO:0000256" key="10">
    <source>
        <dbReference type="ARBA" id="ARBA00023170"/>
    </source>
</evidence>
<feature type="binding site" evidence="12">
    <location>
        <position position="357"/>
    </location>
    <ligand>
        <name>ATP</name>
        <dbReference type="ChEBI" id="CHEBI:30616"/>
    </ligand>
</feature>
<protein>
    <recommendedName>
        <fullName evidence="16">Protein kinase domain-containing protein</fullName>
    </recommendedName>
</protein>
<feature type="compositionally biased region" description="Pro residues" evidence="13">
    <location>
        <begin position="267"/>
        <end position="276"/>
    </location>
</feature>
<keyword evidence="18" id="KW-1185">Reference proteome</keyword>
<keyword evidence="7 12" id="KW-0067">ATP-binding</keyword>
<evidence type="ECO:0000256" key="1">
    <source>
        <dbReference type="ARBA" id="ARBA00004479"/>
    </source>
</evidence>
<evidence type="ECO:0000256" key="6">
    <source>
        <dbReference type="ARBA" id="ARBA00022741"/>
    </source>
</evidence>
<dbReference type="InterPro" id="IPR001245">
    <property type="entry name" value="Ser-Thr/Tyr_kinase_cat_dom"/>
</dbReference>
<dbReference type="GO" id="GO:0006952">
    <property type="term" value="P:defense response"/>
    <property type="evidence" value="ECO:0007669"/>
    <property type="project" value="UniProtKB-ARBA"/>
</dbReference>
<reference evidence="17 18" key="1">
    <citation type="journal article" date="2018" name="Proc. Natl. Acad. Sci. U.S.A.">
        <title>Draft genome sequence of Camellia sinensis var. sinensis provides insights into the evolution of the tea genome and tea quality.</title>
        <authorList>
            <person name="Wei C."/>
            <person name="Yang H."/>
            <person name="Wang S."/>
            <person name="Zhao J."/>
            <person name="Liu C."/>
            <person name="Gao L."/>
            <person name="Xia E."/>
            <person name="Lu Y."/>
            <person name="Tai Y."/>
            <person name="She G."/>
            <person name="Sun J."/>
            <person name="Cao H."/>
            <person name="Tong W."/>
            <person name="Gao Q."/>
            <person name="Li Y."/>
            <person name="Deng W."/>
            <person name="Jiang X."/>
            <person name="Wang W."/>
            <person name="Chen Q."/>
            <person name="Zhang S."/>
            <person name="Li H."/>
            <person name="Wu J."/>
            <person name="Wang P."/>
            <person name="Li P."/>
            <person name="Shi C."/>
            <person name="Zheng F."/>
            <person name="Jian J."/>
            <person name="Huang B."/>
            <person name="Shan D."/>
            <person name="Shi M."/>
            <person name="Fang C."/>
            <person name="Yue Y."/>
            <person name="Li F."/>
            <person name="Li D."/>
            <person name="Wei S."/>
            <person name="Han B."/>
            <person name="Jiang C."/>
            <person name="Yin Y."/>
            <person name="Xia T."/>
            <person name="Zhang Z."/>
            <person name="Bennetzen J.L."/>
            <person name="Zhao S."/>
            <person name="Wan X."/>
        </authorList>
    </citation>
    <scope>NUCLEOTIDE SEQUENCE [LARGE SCALE GENOMIC DNA]</scope>
    <source>
        <strain evidence="18">cv. Shuchazao</strain>
        <tissue evidence="17">Leaf</tissue>
    </source>
</reference>
<organism evidence="17 18">
    <name type="scientific">Camellia sinensis var. sinensis</name>
    <name type="common">China tea</name>
    <dbReference type="NCBI Taxonomy" id="542762"/>
    <lineage>
        <taxon>Eukaryota</taxon>
        <taxon>Viridiplantae</taxon>
        <taxon>Streptophyta</taxon>
        <taxon>Embryophyta</taxon>
        <taxon>Tracheophyta</taxon>
        <taxon>Spermatophyta</taxon>
        <taxon>Magnoliopsida</taxon>
        <taxon>eudicotyledons</taxon>
        <taxon>Gunneridae</taxon>
        <taxon>Pentapetalae</taxon>
        <taxon>asterids</taxon>
        <taxon>Ericales</taxon>
        <taxon>Theaceae</taxon>
        <taxon>Camellia</taxon>
    </lineage>
</organism>
<accession>A0A4S4EU94</accession>
<evidence type="ECO:0000256" key="4">
    <source>
        <dbReference type="ARBA" id="ARBA00022729"/>
    </source>
</evidence>
<gene>
    <name evidence="17" type="ORF">TEA_025245</name>
</gene>
<dbReference type="InterPro" id="IPR011009">
    <property type="entry name" value="Kinase-like_dom_sf"/>
</dbReference>
<evidence type="ECO:0000256" key="8">
    <source>
        <dbReference type="ARBA" id="ARBA00022989"/>
    </source>
</evidence>
<dbReference type="SMART" id="SM00369">
    <property type="entry name" value="LRR_TYP"/>
    <property type="match status" value="3"/>
</dbReference>
<evidence type="ECO:0000256" key="9">
    <source>
        <dbReference type="ARBA" id="ARBA00023136"/>
    </source>
</evidence>
<keyword evidence="5" id="KW-0677">Repeat</keyword>
<evidence type="ECO:0000256" key="12">
    <source>
        <dbReference type="PROSITE-ProRule" id="PRU10141"/>
    </source>
</evidence>
<dbReference type="InterPro" id="IPR017441">
    <property type="entry name" value="Protein_kinase_ATP_BS"/>
</dbReference>
<dbReference type="PROSITE" id="PS00107">
    <property type="entry name" value="PROTEIN_KINASE_ATP"/>
    <property type="match status" value="1"/>
</dbReference>
<keyword evidence="11" id="KW-0325">Glycoprotein</keyword>
<dbReference type="PROSITE" id="PS51450">
    <property type="entry name" value="LRR"/>
    <property type="match status" value="1"/>
</dbReference>
<evidence type="ECO:0000256" key="14">
    <source>
        <dbReference type="SAM" id="Phobius"/>
    </source>
</evidence>
<feature type="signal peptide" evidence="15">
    <location>
        <begin position="1"/>
        <end position="29"/>
    </location>
</feature>
<dbReference type="STRING" id="542762.A0A4S4EU94"/>
<feature type="chain" id="PRO_5020201543" description="Protein kinase domain-containing protein" evidence="15">
    <location>
        <begin position="30"/>
        <end position="605"/>
    </location>
</feature>
<dbReference type="Pfam" id="PF08263">
    <property type="entry name" value="LRRNT_2"/>
    <property type="match status" value="1"/>
</dbReference>
<dbReference type="InterPro" id="IPR013210">
    <property type="entry name" value="LRR_N_plant-typ"/>
</dbReference>
<feature type="transmembrane region" description="Helical" evidence="14">
    <location>
        <begin position="228"/>
        <end position="251"/>
    </location>
</feature>
<sequence>MFSQFHHHHHHHLFTLPLFLFFLLPSAAADDRTALLNLSSAVRGHTRRWNQSDPTPCSWFGVTCDKTTGQVIQLRLPSARLSGQIPPNSVGNLTHLRVLSLRKNALSGSLPSDLSSCNELEKLLLPGNQFSGAIPAELNILTKLRVLYLENNNLTGSIPNLNNLPNLRKFNVSHNNLNGSIPSILNNFPSNSFLGNSLCGSPLPVCPPASGGSGGNDGNKGKKLSAGAIAGIVTGSVVGLILIFVTLFIGWRIYSSKTTPRQVNMSPRPPASPPPEIEIRSPKPTFVGENSGLRNRDVGVVVQSGGNDGLVSFGNLDFSLEELLRASAEMLGKGTFGTTYKAYIESEIETEIEVVVKRLKNVCVNETEFREKVESSGVLVHENLMPIKAYFYGTEEKLLLFDCMPMGSLHSLLHGEIATSRNRGIDKAALTWEIRSKIALGAARGIEYLHSIGPNISHGNIKSSNILLIDSYDARVSEYGIAQLVSTNSTLILNGYCAPEVTNTHKISQKADVYSFGVLLLELLTGKAPTHALQNEEGVDLPRWVQSMVQENQAIDVFDPELVRQQNREEQMAQLLHLGTSCTTQHPDSRPSMVEVSRRVNEICG</sequence>
<dbReference type="InterPro" id="IPR001611">
    <property type="entry name" value="Leu-rich_rpt"/>
</dbReference>
<dbReference type="Pfam" id="PF00560">
    <property type="entry name" value="LRR_1"/>
    <property type="match status" value="1"/>
</dbReference>
<dbReference type="Gene3D" id="3.80.10.10">
    <property type="entry name" value="Ribonuclease Inhibitor"/>
    <property type="match status" value="1"/>
</dbReference>
<dbReference type="Proteomes" id="UP000306102">
    <property type="component" value="Unassembled WGS sequence"/>
</dbReference>
<dbReference type="InterPro" id="IPR050994">
    <property type="entry name" value="At_inactive_RLKs"/>
</dbReference>
<name>A0A4S4EU94_CAMSN</name>
<dbReference type="PANTHER" id="PTHR48010">
    <property type="entry name" value="OS05G0588300 PROTEIN"/>
    <property type="match status" value="1"/>
</dbReference>
<dbReference type="InterPro" id="IPR032675">
    <property type="entry name" value="LRR_dom_sf"/>
</dbReference>
<dbReference type="PANTHER" id="PTHR48010:SF76">
    <property type="entry name" value="INACTIVE RECEPTOR KINASE RLK902-RELATED"/>
    <property type="match status" value="1"/>
</dbReference>
<keyword evidence="8 14" id="KW-1133">Transmembrane helix</keyword>
<keyword evidence="4 15" id="KW-0732">Signal</keyword>
<dbReference type="InterPro" id="IPR000719">
    <property type="entry name" value="Prot_kinase_dom"/>
</dbReference>
<dbReference type="GO" id="GO:0016020">
    <property type="term" value="C:membrane"/>
    <property type="evidence" value="ECO:0007669"/>
    <property type="project" value="UniProtKB-SubCell"/>
</dbReference>
<keyword evidence="2" id="KW-0433">Leucine-rich repeat</keyword>
<evidence type="ECO:0000256" key="15">
    <source>
        <dbReference type="SAM" id="SignalP"/>
    </source>
</evidence>
<dbReference type="Pfam" id="PF12799">
    <property type="entry name" value="LRR_4"/>
    <property type="match status" value="1"/>
</dbReference>
<dbReference type="GO" id="GO:0051707">
    <property type="term" value="P:response to other organism"/>
    <property type="evidence" value="ECO:0007669"/>
    <property type="project" value="UniProtKB-ARBA"/>
</dbReference>
<dbReference type="Gene3D" id="3.30.200.20">
    <property type="entry name" value="Phosphorylase Kinase, domain 1"/>
    <property type="match status" value="1"/>
</dbReference>
<keyword evidence="10" id="KW-0675">Receptor</keyword>
<proteinExistence type="predicted"/>
<feature type="domain" description="Protein kinase" evidence="16">
    <location>
        <begin position="325"/>
        <end position="604"/>
    </location>
</feature>
<evidence type="ECO:0000313" key="17">
    <source>
        <dbReference type="EMBL" id="THG20501.1"/>
    </source>
</evidence>
<evidence type="ECO:0000256" key="7">
    <source>
        <dbReference type="ARBA" id="ARBA00022840"/>
    </source>
</evidence>
<dbReference type="FunFam" id="3.80.10.10:FF:000101">
    <property type="entry name" value="LRR receptor-like serine/threonine-protein kinase ERECTA"/>
    <property type="match status" value="1"/>
</dbReference>
<comment type="subcellular location">
    <subcellularLocation>
        <location evidence="1">Membrane</location>
        <topology evidence="1">Single-pass type I membrane protein</topology>
    </subcellularLocation>
</comment>
<dbReference type="InterPro" id="IPR003591">
    <property type="entry name" value="Leu-rich_rpt_typical-subtyp"/>
</dbReference>
<dbReference type="EMBL" id="SDRB02001877">
    <property type="protein sequence ID" value="THG20501.1"/>
    <property type="molecule type" value="Genomic_DNA"/>
</dbReference>
<dbReference type="FunFam" id="1.10.510.10:FF:000095">
    <property type="entry name" value="protein STRUBBELIG-RECEPTOR FAMILY 8"/>
    <property type="match status" value="1"/>
</dbReference>
<dbReference type="Pfam" id="PF07714">
    <property type="entry name" value="PK_Tyr_Ser-Thr"/>
    <property type="match status" value="1"/>
</dbReference>
<keyword evidence="6 12" id="KW-0547">Nucleotide-binding</keyword>
<dbReference type="AlphaFoldDB" id="A0A4S4EU94"/>
<dbReference type="InterPro" id="IPR025875">
    <property type="entry name" value="Leu-rich_rpt_4"/>
</dbReference>
<feature type="region of interest" description="Disordered" evidence="13">
    <location>
        <begin position="259"/>
        <end position="282"/>
    </location>
</feature>
<dbReference type="GO" id="GO:0005524">
    <property type="term" value="F:ATP binding"/>
    <property type="evidence" value="ECO:0007669"/>
    <property type="project" value="UniProtKB-UniRule"/>
</dbReference>
<dbReference type="PROSITE" id="PS50011">
    <property type="entry name" value="PROTEIN_KINASE_DOM"/>
    <property type="match status" value="1"/>
</dbReference>
<evidence type="ECO:0000256" key="2">
    <source>
        <dbReference type="ARBA" id="ARBA00022614"/>
    </source>
</evidence>
<keyword evidence="9 14" id="KW-0472">Membrane</keyword>
<dbReference type="SUPFAM" id="SSF52058">
    <property type="entry name" value="L domain-like"/>
    <property type="match status" value="1"/>
</dbReference>
<dbReference type="SUPFAM" id="SSF56112">
    <property type="entry name" value="Protein kinase-like (PK-like)"/>
    <property type="match status" value="1"/>
</dbReference>
<evidence type="ECO:0000256" key="11">
    <source>
        <dbReference type="ARBA" id="ARBA00023180"/>
    </source>
</evidence>
<evidence type="ECO:0000259" key="16">
    <source>
        <dbReference type="PROSITE" id="PS50011"/>
    </source>
</evidence>
<keyword evidence="3 14" id="KW-0812">Transmembrane</keyword>